<evidence type="ECO:0000259" key="9">
    <source>
        <dbReference type="PROSITE" id="PS50893"/>
    </source>
</evidence>
<feature type="transmembrane region" description="Helical" evidence="8">
    <location>
        <begin position="665"/>
        <end position="689"/>
    </location>
</feature>
<dbReference type="SMART" id="SM00382">
    <property type="entry name" value="AAA"/>
    <property type="match status" value="1"/>
</dbReference>
<evidence type="ECO:0000256" key="6">
    <source>
        <dbReference type="ARBA" id="ARBA00023136"/>
    </source>
</evidence>
<dbReference type="InterPro" id="IPR036640">
    <property type="entry name" value="ABC1_TM_sf"/>
</dbReference>
<dbReference type="GO" id="GO:0005524">
    <property type="term" value="F:ATP binding"/>
    <property type="evidence" value="ECO:0007669"/>
    <property type="project" value="UniProtKB-KW"/>
</dbReference>
<dbReference type="Pfam" id="PF00005">
    <property type="entry name" value="ABC_tran"/>
    <property type="match status" value="1"/>
</dbReference>
<evidence type="ECO:0000256" key="7">
    <source>
        <dbReference type="SAM" id="MobiDB-lite"/>
    </source>
</evidence>
<evidence type="ECO:0000256" key="3">
    <source>
        <dbReference type="ARBA" id="ARBA00022741"/>
    </source>
</evidence>
<comment type="subcellular location">
    <subcellularLocation>
        <location evidence="1">Membrane</location>
        <topology evidence="1">Multi-pass membrane protein</topology>
    </subcellularLocation>
</comment>
<evidence type="ECO:0000256" key="8">
    <source>
        <dbReference type="SAM" id="Phobius"/>
    </source>
</evidence>
<dbReference type="AlphaFoldDB" id="A0A059BHK3"/>
<dbReference type="EMBL" id="KK198759">
    <property type="protein sequence ID" value="KCW65499.1"/>
    <property type="molecule type" value="Genomic_DNA"/>
</dbReference>
<accession>A0A059BHK3</accession>
<feature type="region of interest" description="Disordered" evidence="7">
    <location>
        <begin position="1"/>
        <end position="23"/>
    </location>
</feature>
<keyword evidence="4" id="KW-0067">ATP-binding</keyword>
<dbReference type="GO" id="GO:0005886">
    <property type="term" value="C:plasma membrane"/>
    <property type="evidence" value="ECO:0000318"/>
    <property type="project" value="GO_Central"/>
</dbReference>
<organism evidence="11">
    <name type="scientific">Eucalyptus grandis</name>
    <name type="common">Flooded gum</name>
    <dbReference type="NCBI Taxonomy" id="71139"/>
    <lineage>
        <taxon>Eukaryota</taxon>
        <taxon>Viridiplantae</taxon>
        <taxon>Streptophyta</taxon>
        <taxon>Embryophyta</taxon>
        <taxon>Tracheophyta</taxon>
        <taxon>Spermatophyta</taxon>
        <taxon>Magnoliopsida</taxon>
        <taxon>eudicotyledons</taxon>
        <taxon>Gunneridae</taxon>
        <taxon>Pentapetalae</taxon>
        <taxon>rosids</taxon>
        <taxon>malvids</taxon>
        <taxon>Myrtales</taxon>
        <taxon>Myrtaceae</taxon>
        <taxon>Myrtoideae</taxon>
        <taxon>Eucalypteae</taxon>
        <taxon>Eucalyptus</taxon>
    </lineage>
</organism>
<feature type="transmembrane region" description="Helical" evidence="8">
    <location>
        <begin position="109"/>
        <end position="129"/>
    </location>
</feature>
<dbReference type="InterPro" id="IPR039421">
    <property type="entry name" value="Type_1_exporter"/>
</dbReference>
<evidence type="ECO:0000256" key="5">
    <source>
        <dbReference type="ARBA" id="ARBA00022989"/>
    </source>
</evidence>
<dbReference type="FunFam" id="3.40.50.300:FF:001683">
    <property type="entry name" value="ABC transporter B family member 20"/>
    <property type="match status" value="1"/>
</dbReference>
<evidence type="ECO:0000313" key="11">
    <source>
        <dbReference type="EMBL" id="KCW65499.1"/>
    </source>
</evidence>
<feature type="region of interest" description="Disordered" evidence="7">
    <location>
        <begin position="511"/>
        <end position="599"/>
    </location>
</feature>
<feature type="compositionally biased region" description="Basic and acidic residues" evidence="7">
    <location>
        <begin position="1"/>
        <end position="10"/>
    </location>
</feature>
<dbReference type="Gene3D" id="1.20.1560.10">
    <property type="entry name" value="ABC transporter type 1, transmembrane domain"/>
    <property type="match status" value="2"/>
</dbReference>
<keyword evidence="3" id="KW-0547">Nucleotide-binding</keyword>
<dbReference type="InterPro" id="IPR003439">
    <property type="entry name" value="ABC_transporter-like_ATP-bd"/>
</dbReference>
<dbReference type="InterPro" id="IPR027417">
    <property type="entry name" value="P-loop_NTPase"/>
</dbReference>
<feature type="transmembrane region" description="Helical" evidence="8">
    <location>
        <begin position="621"/>
        <end position="653"/>
    </location>
</feature>
<dbReference type="GO" id="GO:0140359">
    <property type="term" value="F:ABC-type transporter activity"/>
    <property type="evidence" value="ECO:0007669"/>
    <property type="project" value="InterPro"/>
</dbReference>
<keyword evidence="6 8" id="KW-0472">Membrane</keyword>
<keyword evidence="2 8" id="KW-0812">Transmembrane</keyword>
<dbReference type="Gramene" id="KCW65499">
    <property type="protein sequence ID" value="KCW65499"/>
    <property type="gene ID" value="EUGRSUZ_G02906"/>
</dbReference>
<feature type="domain" description="ABC transmembrane type-1" evidence="10">
    <location>
        <begin position="625"/>
        <end position="771"/>
    </location>
</feature>
<dbReference type="PROSITE" id="PS50929">
    <property type="entry name" value="ABC_TM1F"/>
    <property type="match status" value="1"/>
</dbReference>
<evidence type="ECO:0000259" key="10">
    <source>
        <dbReference type="PROSITE" id="PS50929"/>
    </source>
</evidence>
<feature type="transmembrane region" description="Helical" evidence="8">
    <location>
        <begin position="144"/>
        <end position="162"/>
    </location>
</feature>
<protein>
    <recommendedName>
        <fullName evidence="12">ABC transporter domain-containing protein</fullName>
    </recommendedName>
</protein>
<feature type="compositionally biased region" description="Basic and acidic residues" evidence="7">
    <location>
        <begin position="528"/>
        <end position="547"/>
    </location>
</feature>
<dbReference type="InParanoid" id="A0A059BHK3"/>
<dbReference type="GO" id="GO:0016887">
    <property type="term" value="F:ATP hydrolysis activity"/>
    <property type="evidence" value="ECO:0007669"/>
    <property type="project" value="InterPro"/>
</dbReference>
<evidence type="ECO:0000256" key="2">
    <source>
        <dbReference type="ARBA" id="ARBA00022692"/>
    </source>
</evidence>
<evidence type="ECO:0008006" key="12">
    <source>
        <dbReference type="Google" id="ProtNLM"/>
    </source>
</evidence>
<dbReference type="InterPro" id="IPR011527">
    <property type="entry name" value="ABC1_TM_dom"/>
</dbReference>
<feature type="compositionally biased region" description="Polar residues" evidence="7">
    <location>
        <begin position="550"/>
        <end position="560"/>
    </location>
</feature>
<proteinExistence type="predicted"/>
<evidence type="ECO:0000256" key="4">
    <source>
        <dbReference type="ARBA" id="ARBA00022840"/>
    </source>
</evidence>
<feature type="transmembrane region" description="Helical" evidence="8">
    <location>
        <begin position="710"/>
        <end position="728"/>
    </location>
</feature>
<feature type="transmembrane region" description="Helical" evidence="8">
    <location>
        <begin position="734"/>
        <end position="751"/>
    </location>
</feature>
<sequence>MVNEARKADAPTRTTGRGHHAQSRLWFGPKNNIKKKKFHGNNQSCSWSSDLRFKFASRKPRAQFCDLSMAVSYRRTVYAFTNETLTKYSYATSLQVTLRYGIMISLVQGLGLGFTYGLAICSCALQLWVRQFLVAYGKARGGDIIAALFAIILSGVGLYQAATNFSSIDHGRIAADRLSEMISQSPSVGNNDGLSEMISQSPSIGNTLVSVQGNIEFRNVYFSYLSRPEIPILSGFYLSVPAKKAVALVGRNRSGKSSIIPLMERFYDPTLGEVVPDGVNIKNLKLESLRRKIGLVTQEPALLSLSIRDNIAYGHNASSDEIEEAAKGAHAHIFISSLEKGYETQVGRAGLELTKEQKIRIAIARVMLLRPSILLLDDVTGGIDFEAEKAVQEVLDLLVLGRSTIIIARCVIHIRNADYIAVMEKGQLVEMGTHDELVTLDGLYVALLKCEEAAKPPMRNYKKTAVFQIERDSSVSHSFQEAPSPKKMIALQRVPGLHGVQPQDVIYNLQESPKTGSPLLDQTSENGTFKRQDDLEMRLPQLPKKEVQPAQRQKSNSSDPESPVSPFLTSDPKNERSHSQTFSRPLSESDDVSIKGEDARDKPIREAPSFWRLVELSFSEWLYAVLGSTGAAGFGSLNPLLAYVIALIVAAYYRPGEGSHLQQEVDKWCLVITCMGVVTVVANCLQHFYYGIMGEKMTEQVRRMMFSGEYFIFVFHLSFVQGSTWYQFNRLSLFVQDTAAVIAAVLIGMLLHWRLALVAMATLPILMISALAQVSFCPLSTSCLQQLFVCSS</sequence>
<dbReference type="SUPFAM" id="SSF52540">
    <property type="entry name" value="P-loop containing nucleoside triphosphate hydrolases"/>
    <property type="match status" value="1"/>
</dbReference>
<feature type="compositionally biased region" description="Polar residues" evidence="7">
    <location>
        <begin position="511"/>
        <end position="527"/>
    </location>
</feature>
<dbReference type="PROSITE" id="PS50893">
    <property type="entry name" value="ABC_TRANSPORTER_2"/>
    <property type="match status" value="1"/>
</dbReference>
<dbReference type="PANTHER" id="PTHR24222:SF52">
    <property type="entry name" value="ABC TRANSPORTER B FAMILY MEMBER 20-RELATED"/>
    <property type="match status" value="1"/>
</dbReference>
<evidence type="ECO:0000256" key="1">
    <source>
        <dbReference type="ARBA" id="ARBA00004141"/>
    </source>
</evidence>
<dbReference type="Gene3D" id="3.40.50.300">
    <property type="entry name" value="P-loop containing nucleotide triphosphate hydrolases"/>
    <property type="match status" value="1"/>
</dbReference>
<gene>
    <name evidence="11" type="ORF">EUGRSUZ_G02906</name>
</gene>
<dbReference type="PANTHER" id="PTHR24222">
    <property type="entry name" value="ABC TRANSPORTER B FAMILY"/>
    <property type="match status" value="1"/>
</dbReference>
<reference evidence="11" key="1">
    <citation type="submission" date="2013-07" db="EMBL/GenBank/DDBJ databases">
        <title>The genome of Eucalyptus grandis.</title>
        <authorList>
            <person name="Schmutz J."/>
            <person name="Hayes R."/>
            <person name="Myburg A."/>
            <person name="Tuskan G."/>
            <person name="Grattapaglia D."/>
            <person name="Rokhsar D.S."/>
        </authorList>
    </citation>
    <scope>NUCLEOTIDE SEQUENCE</scope>
    <source>
        <tissue evidence="11">Leaf extractions</tissue>
    </source>
</reference>
<keyword evidence="5 8" id="KW-1133">Transmembrane helix</keyword>
<name>A0A059BHK3_EUCGR</name>
<dbReference type="SUPFAM" id="SSF90123">
    <property type="entry name" value="ABC transporter transmembrane region"/>
    <property type="match status" value="2"/>
</dbReference>
<dbReference type="GO" id="GO:0042626">
    <property type="term" value="F:ATPase-coupled transmembrane transporter activity"/>
    <property type="evidence" value="ECO:0000318"/>
    <property type="project" value="GO_Central"/>
</dbReference>
<feature type="domain" description="ABC transporter" evidence="9">
    <location>
        <begin position="215"/>
        <end position="450"/>
    </location>
</feature>
<dbReference type="InterPro" id="IPR003593">
    <property type="entry name" value="AAA+_ATPase"/>
</dbReference>